<dbReference type="GO" id="GO:0016151">
    <property type="term" value="F:nickel cation binding"/>
    <property type="evidence" value="ECO:0007669"/>
    <property type="project" value="UniProtKB-UniRule"/>
</dbReference>
<dbReference type="Gene3D" id="3.30.70.1380">
    <property type="entry name" value="Transcriptional regulatory protein pf0864 domain like"/>
    <property type="match status" value="1"/>
</dbReference>
<dbReference type="Pfam" id="PF01969">
    <property type="entry name" value="Ni_insertion"/>
    <property type="match status" value="1"/>
</dbReference>
<organism evidence="4 5">
    <name type="scientific">Planococcus koreensis</name>
    <dbReference type="NCBI Taxonomy" id="112331"/>
    <lineage>
        <taxon>Bacteria</taxon>
        <taxon>Bacillati</taxon>
        <taxon>Bacillota</taxon>
        <taxon>Bacilli</taxon>
        <taxon>Bacillales</taxon>
        <taxon>Caryophanaceae</taxon>
        <taxon>Planococcus</taxon>
    </lineage>
</organism>
<dbReference type="PANTHER" id="PTHR36566">
    <property type="entry name" value="NICKEL INSERTION PROTEIN-RELATED"/>
    <property type="match status" value="1"/>
</dbReference>
<dbReference type="GO" id="GO:0016829">
    <property type="term" value="F:lyase activity"/>
    <property type="evidence" value="ECO:0007669"/>
    <property type="project" value="UniProtKB-UniRule"/>
</dbReference>
<sequence length="463" mass="50530">MKLLYLDCQSGISGDMTLSALIDLGADIHYISEHLKKMPLDPFTLDVKQVDKRGISAKLLDLQFQDAGEAAHSHSHDHPHEHSHSHSEAHSHSHTHDDGHAHSHGETHSHSHSHSHSHDHDHSHGHDHGHEHAHDDGHHSHSHRKASTILGMIADSELPERVKQRSLAVFEVIAQAEGKIHGMDPAEVHFHEVGAMDSIIDIIGVCLALESLGVDRIVSSPVPTGHGKIMIAHGLYPIPAPATAEILKGVPLADFHVRGELTTPTGAAFLKALADDYGHLPALAIENIGYGAGKKNFEHPNVIRAVLFNEETVAVRENITILECQLDDSTGETLGYVMEKLLDAGALDVYYTPVAMKKSRPGTLITVLAKPHHAFVLEDILLRETSTFGVRKADWTRRILDREFKAVDTPYGSITVKVGSLDGEVIKVSPEFEEVKTAAIAHNVPLRDVFQEVQQAAGALAKV</sequence>
<evidence type="ECO:0000256" key="3">
    <source>
        <dbReference type="SAM" id="MobiDB-lite"/>
    </source>
</evidence>
<dbReference type="AlphaFoldDB" id="A0A7W8CU58"/>
<dbReference type="HAMAP" id="MF_01074">
    <property type="entry name" value="LarC"/>
    <property type="match status" value="1"/>
</dbReference>
<evidence type="ECO:0000256" key="2">
    <source>
        <dbReference type="HAMAP-Rule" id="MF_01074"/>
    </source>
</evidence>
<evidence type="ECO:0000256" key="1">
    <source>
        <dbReference type="ARBA" id="ARBA00022596"/>
    </source>
</evidence>
<feature type="compositionally biased region" description="Basic and acidic residues" evidence="3">
    <location>
        <begin position="116"/>
        <end position="139"/>
    </location>
</feature>
<gene>
    <name evidence="2" type="primary">larC</name>
    <name evidence="4" type="ORF">HNQ44_001700</name>
</gene>
<dbReference type="RefSeq" id="WP_135501991.1">
    <property type="nucleotide sequence ID" value="NZ_JACHHE010000004.1"/>
</dbReference>
<evidence type="ECO:0000313" key="5">
    <source>
        <dbReference type="Proteomes" id="UP000525923"/>
    </source>
</evidence>
<dbReference type="EC" id="4.99.1.12" evidence="2"/>
<protein>
    <recommendedName>
        <fullName evidence="2">Pyridinium-3,5-bisthiocarboxylic acid mononucleotide nickel insertion protein</fullName>
        <shortName evidence="2">P2TMN nickel insertion protein</shortName>
        <ecNumber evidence="2">4.99.1.12</ecNumber>
    </recommendedName>
    <alternativeName>
        <fullName evidence="2">Nickel-pincer cofactor biosynthesis protein LarC</fullName>
    </alternativeName>
</protein>
<reference evidence="4 5" key="1">
    <citation type="submission" date="2020-08" db="EMBL/GenBank/DDBJ databases">
        <title>Genomic Encyclopedia of Type Strains, Phase IV (KMG-IV): sequencing the most valuable type-strain genomes for metagenomic binning, comparative biology and taxonomic classification.</title>
        <authorList>
            <person name="Goeker M."/>
        </authorList>
    </citation>
    <scope>NUCLEOTIDE SEQUENCE [LARGE SCALE GENOMIC DNA]</scope>
    <source>
        <strain evidence="4 5">DSM 15895</strain>
    </source>
</reference>
<comment type="similarity">
    <text evidence="2">Belongs to the LarC family.</text>
</comment>
<dbReference type="PANTHER" id="PTHR36566:SF1">
    <property type="entry name" value="PYRIDINIUM-3,5-BISTHIOCARBOXYLIC ACID MONONUCLEOTIDE NICKEL INSERTION PROTEIN"/>
    <property type="match status" value="1"/>
</dbReference>
<feature type="region of interest" description="Disordered" evidence="3">
    <location>
        <begin position="66"/>
        <end position="145"/>
    </location>
</feature>
<dbReference type="InterPro" id="IPR002822">
    <property type="entry name" value="Ni_insertion"/>
</dbReference>
<feature type="compositionally biased region" description="Basic and acidic residues" evidence="3">
    <location>
        <begin position="69"/>
        <end position="109"/>
    </location>
</feature>
<comment type="function">
    <text evidence="2">Involved in the biosynthesis of a nickel-pincer cofactor ((SCS)Ni(II) pincer complex). Binds Ni(2+), and functions in nickel delivery to pyridinium-3,5-bisthiocarboxylic acid mononucleotide (P2TMN), to form the mature cofactor. Is thus probably required for the activation of nickel-pincer cofactor-dependent enzymes.</text>
</comment>
<dbReference type="Gene3D" id="3.10.20.300">
    <property type="entry name" value="mk0293 like domain"/>
    <property type="match status" value="1"/>
</dbReference>
<comment type="caution">
    <text evidence="4">The sequence shown here is derived from an EMBL/GenBank/DDBJ whole genome shotgun (WGS) entry which is preliminary data.</text>
</comment>
<dbReference type="OrthoDB" id="9765625at2"/>
<accession>A0A7W8CU58</accession>
<name>A0A7W8CU58_9BACL</name>
<keyword evidence="5" id="KW-1185">Reference proteome</keyword>
<dbReference type="Proteomes" id="UP000525923">
    <property type="component" value="Unassembled WGS sequence"/>
</dbReference>
<dbReference type="EMBL" id="JACHHE010000004">
    <property type="protein sequence ID" value="MBB5180272.1"/>
    <property type="molecule type" value="Genomic_DNA"/>
</dbReference>
<dbReference type="NCBIfam" id="TIGR00299">
    <property type="entry name" value="nickel pincer cofactor biosynthesis protein LarC"/>
    <property type="match status" value="1"/>
</dbReference>
<comment type="catalytic activity">
    <reaction evidence="2">
        <text>Ni(II)-pyridinium-3,5-bisthiocarboxylate mononucleotide = pyridinium-3,5-bisthiocarboxylate mononucleotide + Ni(2+)</text>
        <dbReference type="Rhea" id="RHEA:54784"/>
        <dbReference type="ChEBI" id="CHEBI:49786"/>
        <dbReference type="ChEBI" id="CHEBI:137372"/>
        <dbReference type="ChEBI" id="CHEBI:137373"/>
        <dbReference type="EC" id="4.99.1.12"/>
    </reaction>
</comment>
<keyword evidence="1 2" id="KW-0533">Nickel</keyword>
<dbReference type="GO" id="GO:0051604">
    <property type="term" value="P:protein maturation"/>
    <property type="evidence" value="ECO:0007669"/>
    <property type="project" value="UniProtKB-UniRule"/>
</dbReference>
<evidence type="ECO:0000313" key="4">
    <source>
        <dbReference type="EMBL" id="MBB5180272.1"/>
    </source>
</evidence>
<proteinExistence type="inferred from homology"/>
<keyword evidence="2" id="KW-0456">Lyase</keyword>